<reference evidence="1 2" key="1">
    <citation type="submission" date="2021-01" db="EMBL/GenBank/DDBJ databases">
        <title>Genome Sequencing of Type Strains.</title>
        <authorList>
            <person name="Lemaire J.F."/>
            <person name="Inderbitzin P."/>
            <person name="Collins S.B."/>
            <person name="Wespe N."/>
            <person name="Knight-Connoni V."/>
        </authorList>
    </citation>
    <scope>NUCLEOTIDE SEQUENCE [LARGE SCALE GENOMIC DNA]</scope>
    <source>
        <strain evidence="1 2">DSM 14730</strain>
    </source>
</reference>
<comment type="caution">
    <text evidence="1">The sequence shown here is derived from an EMBL/GenBank/DDBJ whole genome shotgun (WGS) entry which is preliminary data.</text>
</comment>
<dbReference type="EMBL" id="JAFHKS010000044">
    <property type="protein sequence ID" value="MBN3547967.1"/>
    <property type="molecule type" value="Genomic_DNA"/>
</dbReference>
<protein>
    <submittedName>
        <fullName evidence="1">Stage II sporulation protein P</fullName>
    </submittedName>
</protein>
<dbReference type="InterPro" id="IPR010897">
    <property type="entry name" value="Spore_II_P"/>
</dbReference>
<evidence type="ECO:0000313" key="2">
    <source>
        <dbReference type="Proteomes" id="UP001319060"/>
    </source>
</evidence>
<name>A0ABS2ZKI7_9BACL</name>
<evidence type="ECO:0000313" key="1">
    <source>
        <dbReference type="EMBL" id="MBN3547967.1"/>
    </source>
</evidence>
<accession>A0ABS2ZKI7</accession>
<organism evidence="1 2">
    <name type="scientific">Fictibacillus barbaricus</name>
    <dbReference type="NCBI Taxonomy" id="182136"/>
    <lineage>
        <taxon>Bacteria</taxon>
        <taxon>Bacillati</taxon>
        <taxon>Bacillota</taxon>
        <taxon>Bacilli</taxon>
        <taxon>Bacillales</taxon>
        <taxon>Fictibacillaceae</taxon>
        <taxon>Fictibacillus</taxon>
    </lineage>
</organism>
<keyword evidence="2" id="KW-1185">Reference proteome</keyword>
<gene>
    <name evidence="1" type="ORF">JYA64_21885</name>
</gene>
<proteinExistence type="predicted"/>
<dbReference type="RefSeq" id="WP_188402162.1">
    <property type="nucleotide sequence ID" value="NZ_BMCE01000001.1"/>
</dbReference>
<dbReference type="NCBIfam" id="TIGR02867">
    <property type="entry name" value="spore_II_P"/>
    <property type="match status" value="1"/>
</dbReference>
<sequence length="375" mass="42269">MKNKNKLQLVGLLISLTFLCLILFTSIQSKWLNSTLFTKWLKDFNTEALVYAMGSQNGYFTQALPEESEPPKLSSIFIQLATNIRPGDIRSLFGNELPGFAIYDAEIYLASKDTNYSTLPVESTPPIGEIMEMAEPTEENKQIMKENEEKHKLPPPERNTGGKQVVHIYHSHSYEAYKPLSKNGTYNSSNPETNIIAIGEVLKRDLEERGIGASHDTSNIGEQLKSKNWGTGKAYAAARENVVETMASNQNIQYLIDMHRDSQPKELTSIEIDGKKYARLFLVVGKEHPGYEKNLKLAESFYNKINEKYPNLCRGVVIKSKTEGNGIYNQDLSQNAMLIEMGGIDNNLNELMNTSEAFAEIFSDLYWDAEKVNAE</sequence>
<dbReference type="SUPFAM" id="SSF53187">
    <property type="entry name" value="Zn-dependent exopeptidases"/>
    <property type="match status" value="1"/>
</dbReference>
<dbReference type="Pfam" id="PF07454">
    <property type="entry name" value="SpoIIP"/>
    <property type="match status" value="1"/>
</dbReference>
<dbReference type="Proteomes" id="UP001319060">
    <property type="component" value="Unassembled WGS sequence"/>
</dbReference>